<evidence type="ECO:0000313" key="2">
    <source>
        <dbReference type="Proteomes" id="UP001301388"/>
    </source>
</evidence>
<reference evidence="1 2" key="1">
    <citation type="submission" date="2023-12" db="EMBL/GenBank/DDBJ databases">
        <title>Baltic Sea Cyanobacteria.</title>
        <authorList>
            <person name="Delbaje E."/>
            <person name="Fewer D.P."/>
            <person name="Shishido T.K."/>
        </authorList>
    </citation>
    <scope>NUCLEOTIDE SEQUENCE [LARGE SCALE GENOMIC DNA]</scope>
    <source>
        <strain evidence="1 2">UHCC 0370</strain>
    </source>
</reference>
<keyword evidence="2" id="KW-1185">Reference proteome</keyword>
<dbReference type="RefSeq" id="WP_323259116.1">
    <property type="nucleotide sequence ID" value="NZ_JAYGIE010000002.1"/>
</dbReference>
<organism evidence="1 2">
    <name type="scientific">Pseudanabaena galeata UHCC 0370</name>
    <dbReference type="NCBI Taxonomy" id="3110310"/>
    <lineage>
        <taxon>Bacteria</taxon>
        <taxon>Bacillati</taxon>
        <taxon>Cyanobacteriota</taxon>
        <taxon>Cyanophyceae</taxon>
        <taxon>Pseudanabaenales</taxon>
        <taxon>Pseudanabaenaceae</taxon>
        <taxon>Pseudanabaena</taxon>
    </lineage>
</organism>
<name>A0ABU5TD36_9CYAN</name>
<accession>A0ABU5TD36</accession>
<evidence type="ECO:0000313" key="1">
    <source>
        <dbReference type="EMBL" id="MEA5476182.1"/>
    </source>
</evidence>
<dbReference type="Proteomes" id="UP001301388">
    <property type="component" value="Unassembled WGS sequence"/>
</dbReference>
<protein>
    <recommendedName>
        <fullName evidence="3">Transposase</fullName>
    </recommendedName>
</protein>
<proteinExistence type="predicted"/>
<dbReference type="EMBL" id="JAYGIE010000002">
    <property type="protein sequence ID" value="MEA5476182.1"/>
    <property type="molecule type" value="Genomic_DNA"/>
</dbReference>
<sequence>MLFIVNKLGALLLPPIHWILKNGLKAKSYGNIKGKQPTERGFRFLKDPLFFASSVFLKNTKRIMALAMSMTLALMVYSLGQRQLRLALEKANATLPDQKGKPTSRSTLRWLLQCFLSVHLVWLDHFKYQIKLTDRQNLILQFLRASSRKYYFLS</sequence>
<dbReference type="PANTHER" id="PTHR34614:SF2">
    <property type="entry name" value="TRANSPOSASE IS4-LIKE DOMAIN-CONTAINING PROTEIN"/>
    <property type="match status" value="1"/>
</dbReference>
<dbReference type="PANTHER" id="PTHR34614">
    <property type="match status" value="1"/>
</dbReference>
<evidence type="ECO:0008006" key="3">
    <source>
        <dbReference type="Google" id="ProtNLM"/>
    </source>
</evidence>
<gene>
    <name evidence="1" type="ORF">VB774_00980</name>
</gene>
<comment type="caution">
    <text evidence="1">The sequence shown here is derived from an EMBL/GenBank/DDBJ whole genome shotgun (WGS) entry which is preliminary data.</text>
</comment>